<organism evidence="1 2">
    <name type="scientific">Sporanaerobium hydrogeniformans</name>
    <dbReference type="NCBI Taxonomy" id="3072179"/>
    <lineage>
        <taxon>Bacteria</taxon>
        <taxon>Bacillati</taxon>
        <taxon>Bacillota</taxon>
        <taxon>Clostridia</taxon>
        <taxon>Lachnospirales</taxon>
        <taxon>Lachnospiraceae</taxon>
        <taxon>Sporanaerobium</taxon>
    </lineage>
</organism>
<proteinExistence type="predicted"/>
<sequence length="313" mass="34734">MFLVLKNKNQSQILVITTCIAIFCNLLWGTPFPVLKILYAQMHIQSSDLGGNITLISLRFILAALFLFLFAIFTKAPLFHLTKKQWLLVATLGLFSTTLQYFFFNIGVNNTSGIKASILGQVGIFFSVILAHFIYEDDKLNVKKIIGLALGFLGLVLINLDKSTEGMLHFKLLGEGFMLFSGLVGSLALFTAKRIGKELPSIVYTTWQMLIGSILLFVVGYLMGGRVTELHFTPFSLILLVYLALLSSVAFCLWYSILQFRKVGEIALYKFIVPVSGTILTALLIPNEHLLPIHIVALLLVALGIISVNRKKG</sequence>
<comment type="caution">
    <text evidence="1">The sequence shown here is derived from an EMBL/GenBank/DDBJ whole genome shotgun (WGS) entry which is preliminary data.</text>
</comment>
<reference evidence="1" key="1">
    <citation type="submission" date="2017-10" db="EMBL/GenBank/DDBJ databases">
        <title>Genome sequence of cellulolytic Lachnospiraceae bacterium XHS1971 isolated from hotspring sediment.</title>
        <authorList>
            <person name="Vasudevan G."/>
            <person name="Joshi A.J."/>
            <person name="Hivarkar S."/>
            <person name="Lanjekar V.B."/>
            <person name="Dhakephalkar P.K."/>
            <person name="Dagar S."/>
        </authorList>
    </citation>
    <scope>NUCLEOTIDE SEQUENCE</scope>
    <source>
        <strain evidence="1">XHS1971</strain>
    </source>
</reference>
<name>A0AC61DB55_9FIRM</name>
<gene>
    <name evidence="1" type="ORF">CS063_13645</name>
</gene>
<evidence type="ECO:0000313" key="1">
    <source>
        <dbReference type="EMBL" id="PHV69876.1"/>
    </source>
</evidence>
<accession>A0AC61DB55</accession>
<evidence type="ECO:0000313" key="2">
    <source>
        <dbReference type="Proteomes" id="UP000224460"/>
    </source>
</evidence>
<dbReference type="Proteomes" id="UP000224460">
    <property type="component" value="Unassembled WGS sequence"/>
</dbReference>
<dbReference type="EMBL" id="PEDL01000017">
    <property type="protein sequence ID" value="PHV69876.1"/>
    <property type="molecule type" value="Genomic_DNA"/>
</dbReference>
<keyword evidence="2" id="KW-1185">Reference proteome</keyword>
<protein>
    <submittedName>
        <fullName evidence="1">EamA family transporter</fullName>
    </submittedName>
</protein>